<comment type="pathway">
    <text evidence="1 7 8">Cofactor biosynthesis; NAD(+) biosynthesis; NAD(+) from deamido-NAD(+) (L-Gln route): step 1/1.</text>
</comment>
<evidence type="ECO:0000313" key="11">
    <source>
        <dbReference type="EMBL" id="HFC97021.1"/>
    </source>
</evidence>
<feature type="active site" description="For glutaminase activity" evidence="7">
    <location>
        <position position="111"/>
    </location>
</feature>
<comment type="caution">
    <text evidence="7">Lacks conserved residue(s) required for the propagation of feature annotation.</text>
</comment>
<dbReference type="CDD" id="cd00553">
    <property type="entry name" value="NAD_synthase"/>
    <property type="match status" value="1"/>
</dbReference>
<dbReference type="CDD" id="cd07570">
    <property type="entry name" value="GAT_Gln-NAD-synth"/>
    <property type="match status" value="1"/>
</dbReference>
<dbReference type="Proteomes" id="UP000886043">
    <property type="component" value="Unassembled WGS sequence"/>
</dbReference>
<evidence type="ECO:0000256" key="8">
    <source>
        <dbReference type="PIRNR" id="PIRNR006630"/>
    </source>
</evidence>
<organism evidence="11">
    <name type="scientific">Thermosulfurimonas dismutans</name>
    <dbReference type="NCBI Taxonomy" id="999894"/>
    <lineage>
        <taxon>Bacteria</taxon>
        <taxon>Pseudomonadati</taxon>
        <taxon>Thermodesulfobacteriota</taxon>
        <taxon>Thermodesulfobacteria</taxon>
        <taxon>Thermodesulfobacteriales</taxon>
        <taxon>Thermodesulfobacteriaceae</taxon>
        <taxon>Thermosulfurimonas</taxon>
    </lineage>
</organism>
<evidence type="ECO:0000256" key="9">
    <source>
        <dbReference type="RuleBase" id="RU003811"/>
    </source>
</evidence>
<dbReference type="InterPro" id="IPR036526">
    <property type="entry name" value="C-N_Hydrolase_sf"/>
</dbReference>
<dbReference type="InterPro" id="IPR003694">
    <property type="entry name" value="NAD_synthase"/>
</dbReference>
<feature type="domain" description="CN hydrolase" evidence="10">
    <location>
        <begin position="1"/>
        <end position="253"/>
    </location>
</feature>
<sequence>MRIALAQINPTVGDLEGNLEKILAYWERAREVSADLVCFPELALCGYPPRDLLYRREFLAALEETLRKLVSRVDRPALVLGLPERNQGPGHLLWNSLVFIREHRILYRYRKGLIPYYDIYEEPRYFEGGTEPGLLEFCGLRLGFTICEDIWNEPGFVPKPYARDPVRELSACRPQVTINLSASPFHLGKLSTRLDLLARKIRLLGTPFFYVNQVGAQDHLIFDGASMVLSPEGRILAQARDFEEDLIWYDLATGEGTLHPVSSRRSEALLKALVLGVRDFFRKVGARGALIGLSGGIDSSVTAAIAVKALSPDRVIGVLMPSSYNPPESEEDALLLARNLGIRTLRLPISAPFSAFREVLSEGLGEKVSGLVEENLQARIRGVLLMALSNHFPGYLVLNTGNKSEIAVGYCTLYGDTCGALSVLGDVTKDLVYELALEINREGPVIPERVLRKPPSAELRPDQKDEDDLPPYYLVNNVVRAYVERGLSPEEIIRLGIPERVVREVLGRLRRAEFKRWQLPPTLRVSPQAFGYGWRYPIAHGFPLENPERLYRSGEPEKKTPSEG</sequence>
<proteinExistence type="inferred from homology"/>
<feature type="binding site" evidence="7">
    <location>
        <begin position="292"/>
        <end position="299"/>
    </location>
    <ligand>
        <name>ATP</name>
        <dbReference type="ChEBI" id="CHEBI:30616"/>
    </ligand>
</feature>
<dbReference type="NCBIfam" id="NF010588">
    <property type="entry name" value="PRK13981.1"/>
    <property type="match status" value="1"/>
</dbReference>
<dbReference type="Gene3D" id="3.40.50.620">
    <property type="entry name" value="HUPs"/>
    <property type="match status" value="1"/>
</dbReference>
<comment type="similarity">
    <text evidence="9">Belongs to the NAD synthetase family.</text>
</comment>
<dbReference type="PANTHER" id="PTHR23090:SF9">
    <property type="entry name" value="GLUTAMINE-DEPENDENT NAD(+) SYNTHETASE"/>
    <property type="match status" value="1"/>
</dbReference>
<dbReference type="EMBL" id="DRMH01000012">
    <property type="protein sequence ID" value="HFC97021.1"/>
    <property type="molecule type" value="Genomic_DNA"/>
</dbReference>
<dbReference type="GO" id="GO:0005524">
    <property type="term" value="F:ATP binding"/>
    <property type="evidence" value="ECO:0007669"/>
    <property type="project" value="UniProtKB-UniRule"/>
</dbReference>
<evidence type="ECO:0000256" key="1">
    <source>
        <dbReference type="ARBA" id="ARBA00005188"/>
    </source>
</evidence>
<keyword evidence="6 7" id="KW-0520">NAD</keyword>
<dbReference type="UniPathway" id="UPA00253">
    <property type="reaction ID" value="UER00334"/>
</dbReference>
<evidence type="ECO:0000256" key="3">
    <source>
        <dbReference type="ARBA" id="ARBA00022598"/>
    </source>
</evidence>
<accession>A0A7C3GJG4</accession>
<evidence type="ECO:0000256" key="7">
    <source>
        <dbReference type="HAMAP-Rule" id="MF_02090"/>
    </source>
</evidence>
<comment type="function">
    <text evidence="7">Catalyzes the ATP-dependent amidation of deamido-NAD to form NAD. Uses L-glutamine as a nitrogen source.</text>
</comment>
<feature type="binding site" evidence="7">
    <location>
        <position position="189"/>
    </location>
    <ligand>
        <name>L-glutamine</name>
        <dbReference type="ChEBI" id="CHEBI:58359"/>
    </ligand>
</feature>
<dbReference type="NCBIfam" id="TIGR00552">
    <property type="entry name" value="nadE"/>
    <property type="match status" value="1"/>
</dbReference>
<dbReference type="GO" id="GO:0005737">
    <property type="term" value="C:cytoplasm"/>
    <property type="evidence" value="ECO:0007669"/>
    <property type="project" value="InterPro"/>
</dbReference>
<dbReference type="InterPro" id="IPR003010">
    <property type="entry name" value="C-N_Hydrolase"/>
</dbReference>
<dbReference type="Pfam" id="PF02540">
    <property type="entry name" value="NAD_synthase"/>
    <property type="match status" value="1"/>
</dbReference>
<gene>
    <name evidence="7" type="primary">nadE</name>
    <name evidence="11" type="ORF">ENJ40_00995</name>
</gene>
<evidence type="ECO:0000256" key="2">
    <source>
        <dbReference type="ARBA" id="ARBA00007145"/>
    </source>
</evidence>
<dbReference type="SUPFAM" id="SSF52402">
    <property type="entry name" value="Adenine nucleotide alpha hydrolases-like"/>
    <property type="match status" value="1"/>
</dbReference>
<dbReference type="InterPro" id="IPR014729">
    <property type="entry name" value="Rossmann-like_a/b/a_fold"/>
</dbReference>
<dbReference type="InterPro" id="IPR014445">
    <property type="entry name" value="Gln-dep_NAD_synthase"/>
</dbReference>
<name>A0A7C3GJG4_9BACT</name>
<dbReference type="FunFam" id="3.40.50.620:FF:000106">
    <property type="entry name" value="Glutamine-dependent NAD(+) synthetase"/>
    <property type="match status" value="1"/>
</dbReference>
<feature type="binding site" evidence="7">
    <location>
        <position position="375"/>
    </location>
    <ligand>
        <name>deamido-NAD(+)</name>
        <dbReference type="ChEBI" id="CHEBI:58437"/>
        <note>ligand shared between two neighboring subunits</note>
    </ligand>
</feature>
<dbReference type="Gene3D" id="3.60.110.10">
    <property type="entry name" value="Carbon-nitrogen hydrolase"/>
    <property type="match status" value="1"/>
</dbReference>
<dbReference type="PIRSF" id="PIRSF006630">
    <property type="entry name" value="NADS_GAT"/>
    <property type="match status" value="1"/>
</dbReference>
<protein>
    <recommendedName>
        <fullName evidence="7 8">Glutamine-dependent NAD(+) synthetase</fullName>
        <ecNumber evidence="7 8">6.3.5.1</ecNumber>
    </recommendedName>
    <alternativeName>
        <fullName evidence="7 8">NAD(+) synthase [glutamine-hydrolyzing]</fullName>
    </alternativeName>
</protein>
<dbReference type="GO" id="GO:0008795">
    <property type="term" value="F:NAD+ synthase activity"/>
    <property type="evidence" value="ECO:0007669"/>
    <property type="project" value="UniProtKB-UniRule"/>
</dbReference>
<feature type="binding site" evidence="7">
    <location>
        <position position="117"/>
    </location>
    <ligand>
        <name>L-glutamine</name>
        <dbReference type="ChEBI" id="CHEBI:58359"/>
    </ligand>
</feature>
<dbReference type="GO" id="GO:0004359">
    <property type="term" value="F:glutaminase activity"/>
    <property type="evidence" value="ECO:0007669"/>
    <property type="project" value="InterPro"/>
</dbReference>
<feature type="active site" description="Proton acceptor; for glutaminase activity" evidence="7">
    <location>
        <position position="41"/>
    </location>
</feature>
<dbReference type="HAMAP" id="MF_02090">
    <property type="entry name" value="NadE_glutamine_dep"/>
    <property type="match status" value="1"/>
</dbReference>
<comment type="similarity">
    <text evidence="2 7 8">In the C-terminal section; belongs to the NAD synthetase family.</text>
</comment>
<dbReference type="SUPFAM" id="SSF56317">
    <property type="entry name" value="Carbon-nitrogen hydrolase"/>
    <property type="match status" value="1"/>
</dbReference>
<feature type="binding site" evidence="7">
    <location>
        <position position="405"/>
    </location>
    <ligand>
        <name>deamido-NAD(+)</name>
        <dbReference type="ChEBI" id="CHEBI:58437"/>
        <note>ligand shared between two neighboring subunits</note>
    </ligand>
</feature>
<dbReference type="GO" id="GO:0009435">
    <property type="term" value="P:NAD+ biosynthetic process"/>
    <property type="evidence" value="ECO:0007669"/>
    <property type="project" value="UniProtKB-UniRule"/>
</dbReference>
<keyword evidence="3 7" id="KW-0436">Ligase</keyword>
<keyword evidence="4 7" id="KW-0547">Nucleotide-binding</keyword>
<evidence type="ECO:0000256" key="5">
    <source>
        <dbReference type="ARBA" id="ARBA00022840"/>
    </source>
</evidence>
<feature type="binding site" evidence="7">
    <location>
        <position position="515"/>
    </location>
    <ligand>
        <name>deamido-NAD(+)</name>
        <dbReference type="ChEBI" id="CHEBI:58437"/>
        <note>ligand shared between two neighboring subunits</note>
    </ligand>
</feature>
<dbReference type="Pfam" id="PF00795">
    <property type="entry name" value="CN_hydrolase"/>
    <property type="match status" value="1"/>
</dbReference>
<evidence type="ECO:0000259" key="10">
    <source>
        <dbReference type="PROSITE" id="PS50263"/>
    </source>
</evidence>
<dbReference type="PROSITE" id="PS50263">
    <property type="entry name" value="CN_HYDROLASE"/>
    <property type="match status" value="1"/>
</dbReference>
<dbReference type="GO" id="GO:0003952">
    <property type="term" value="F:NAD+ synthase (glutamine-hydrolyzing) activity"/>
    <property type="evidence" value="ECO:0007669"/>
    <property type="project" value="UniProtKB-UniRule"/>
</dbReference>
<feature type="active site" description="Nucleophile; for glutaminase activity" evidence="7">
    <location>
        <position position="147"/>
    </location>
</feature>
<dbReference type="PANTHER" id="PTHR23090">
    <property type="entry name" value="NH 3 /GLUTAMINE-DEPENDENT NAD + SYNTHETASE"/>
    <property type="match status" value="1"/>
</dbReference>
<dbReference type="InterPro" id="IPR022310">
    <property type="entry name" value="NAD/GMP_synthase"/>
</dbReference>
<dbReference type="EC" id="6.3.5.1" evidence="7 8"/>
<feature type="binding site" evidence="7">
    <location>
        <position position="400"/>
    </location>
    <ligand>
        <name>ATP</name>
        <dbReference type="ChEBI" id="CHEBI:30616"/>
    </ligand>
</feature>
<evidence type="ECO:0000256" key="4">
    <source>
        <dbReference type="ARBA" id="ARBA00022741"/>
    </source>
</evidence>
<dbReference type="AlphaFoldDB" id="A0A7C3GJG4"/>
<keyword evidence="5 7" id="KW-0067">ATP-binding</keyword>
<reference evidence="11" key="1">
    <citation type="journal article" date="2020" name="mSystems">
        <title>Genome- and Community-Level Interaction Insights into Carbon Utilization and Element Cycling Functions of Hydrothermarchaeota in Hydrothermal Sediment.</title>
        <authorList>
            <person name="Zhou Z."/>
            <person name="Liu Y."/>
            <person name="Xu W."/>
            <person name="Pan J."/>
            <person name="Luo Z.H."/>
            <person name="Li M."/>
        </authorList>
    </citation>
    <scope>NUCLEOTIDE SEQUENCE [LARGE SCALE GENOMIC DNA]</scope>
    <source>
        <strain evidence="11">HyVt-483</strain>
    </source>
</reference>
<evidence type="ECO:0000256" key="6">
    <source>
        <dbReference type="ARBA" id="ARBA00023027"/>
    </source>
</evidence>
<comment type="catalytic activity">
    <reaction evidence="7 8">
        <text>deamido-NAD(+) + L-glutamine + ATP + H2O = L-glutamate + AMP + diphosphate + NAD(+) + H(+)</text>
        <dbReference type="Rhea" id="RHEA:24384"/>
        <dbReference type="ChEBI" id="CHEBI:15377"/>
        <dbReference type="ChEBI" id="CHEBI:15378"/>
        <dbReference type="ChEBI" id="CHEBI:29985"/>
        <dbReference type="ChEBI" id="CHEBI:30616"/>
        <dbReference type="ChEBI" id="CHEBI:33019"/>
        <dbReference type="ChEBI" id="CHEBI:57540"/>
        <dbReference type="ChEBI" id="CHEBI:58359"/>
        <dbReference type="ChEBI" id="CHEBI:58437"/>
        <dbReference type="ChEBI" id="CHEBI:456215"/>
        <dbReference type="EC" id="6.3.5.1"/>
    </reaction>
</comment>
<comment type="caution">
    <text evidence="11">The sequence shown here is derived from an EMBL/GenBank/DDBJ whole genome shotgun (WGS) entry which is preliminary data.</text>
</comment>
<feature type="binding site" evidence="7">
    <location>
        <position position="183"/>
    </location>
    <ligand>
        <name>L-glutamine</name>
        <dbReference type="ChEBI" id="CHEBI:58359"/>
    </ligand>
</feature>